<dbReference type="GO" id="GO:0000978">
    <property type="term" value="F:RNA polymerase II cis-regulatory region sequence-specific DNA binding"/>
    <property type="evidence" value="ECO:0007669"/>
    <property type="project" value="InterPro"/>
</dbReference>
<feature type="domain" description="C2H2-type" evidence="9">
    <location>
        <begin position="97"/>
        <end position="125"/>
    </location>
</feature>
<dbReference type="FunFam" id="3.30.160.60:FF:000065">
    <property type="entry name" value="B-cell CLL/lymphoma 6, member B"/>
    <property type="match status" value="1"/>
</dbReference>
<feature type="domain" description="C2H2-type" evidence="9">
    <location>
        <begin position="69"/>
        <end position="96"/>
    </location>
</feature>
<reference evidence="10" key="1">
    <citation type="submission" date="2020-10" db="EMBL/GenBank/DDBJ databases">
        <authorList>
            <person name="Roach M.J.R."/>
        </authorList>
    </citation>
    <scope>NUCLEOTIDE SEQUENCE</scope>
    <source>
        <strain evidence="10">CBS 1945</strain>
    </source>
</reference>
<dbReference type="GO" id="GO:0000785">
    <property type="term" value="C:chromatin"/>
    <property type="evidence" value="ECO:0007669"/>
    <property type="project" value="TreeGrafter"/>
</dbReference>
<keyword evidence="11" id="KW-1185">Reference proteome</keyword>
<dbReference type="KEGG" id="bnn:FOA43_000211"/>
<dbReference type="GO" id="GO:0008270">
    <property type="term" value="F:zinc ion binding"/>
    <property type="evidence" value="ECO:0007669"/>
    <property type="project" value="UniProtKB-KW"/>
</dbReference>
<dbReference type="InterPro" id="IPR051059">
    <property type="entry name" value="VerF-like"/>
</dbReference>
<evidence type="ECO:0000256" key="6">
    <source>
        <dbReference type="ARBA" id="ARBA00023242"/>
    </source>
</evidence>
<keyword evidence="4 7" id="KW-0863">Zinc-finger</keyword>
<dbReference type="SMART" id="SM00355">
    <property type="entry name" value="ZnF_C2H2"/>
    <property type="match status" value="2"/>
</dbReference>
<keyword evidence="3" id="KW-0677">Repeat</keyword>
<evidence type="ECO:0000256" key="7">
    <source>
        <dbReference type="PROSITE-ProRule" id="PRU00042"/>
    </source>
</evidence>
<protein>
    <recommendedName>
        <fullName evidence="9">C2H2-type domain-containing protein</fullName>
    </recommendedName>
</protein>
<evidence type="ECO:0000256" key="5">
    <source>
        <dbReference type="ARBA" id="ARBA00022833"/>
    </source>
</evidence>
<evidence type="ECO:0000256" key="2">
    <source>
        <dbReference type="ARBA" id="ARBA00022723"/>
    </source>
</evidence>
<dbReference type="Gene3D" id="3.30.160.60">
    <property type="entry name" value="Classic Zinc Finger"/>
    <property type="match status" value="2"/>
</dbReference>
<dbReference type="GO" id="GO:0000981">
    <property type="term" value="F:DNA-binding transcription factor activity, RNA polymerase II-specific"/>
    <property type="evidence" value="ECO:0007669"/>
    <property type="project" value="InterPro"/>
</dbReference>
<evidence type="ECO:0000256" key="4">
    <source>
        <dbReference type="ARBA" id="ARBA00022771"/>
    </source>
</evidence>
<gene>
    <name evidence="10" type="ORF">FOA43_000211</name>
</gene>
<feature type="region of interest" description="Disordered" evidence="8">
    <location>
        <begin position="1"/>
        <end position="65"/>
    </location>
</feature>
<dbReference type="OrthoDB" id="6077919at2759"/>
<dbReference type="Proteomes" id="UP000662931">
    <property type="component" value="Chromosome 1"/>
</dbReference>
<feature type="region of interest" description="Disordered" evidence="8">
    <location>
        <begin position="187"/>
        <end position="222"/>
    </location>
</feature>
<evidence type="ECO:0000313" key="11">
    <source>
        <dbReference type="Proteomes" id="UP000662931"/>
    </source>
</evidence>
<feature type="compositionally biased region" description="Polar residues" evidence="8">
    <location>
        <begin position="188"/>
        <end position="199"/>
    </location>
</feature>
<dbReference type="EMBL" id="CP064812">
    <property type="protein sequence ID" value="QPG72908.1"/>
    <property type="molecule type" value="Genomic_DNA"/>
</dbReference>
<accession>A0A875RWN1</accession>
<feature type="compositionally biased region" description="Basic and acidic residues" evidence="8">
    <location>
        <begin position="56"/>
        <end position="65"/>
    </location>
</feature>
<feature type="region of interest" description="Disordered" evidence="8">
    <location>
        <begin position="525"/>
        <end position="544"/>
    </location>
</feature>
<evidence type="ECO:0000259" key="9">
    <source>
        <dbReference type="PROSITE" id="PS50157"/>
    </source>
</evidence>
<keyword evidence="6" id="KW-0539">Nucleus</keyword>
<organism evidence="10 11">
    <name type="scientific">Eeniella nana</name>
    <name type="common">Yeast</name>
    <name type="synonym">Brettanomyces nanus</name>
    <dbReference type="NCBI Taxonomy" id="13502"/>
    <lineage>
        <taxon>Eukaryota</taxon>
        <taxon>Fungi</taxon>
        <taxon>Dikarya</taxon>
        <taxon>Ascomycota</taxon>
        <taxon>Saccharomycotina</taxon>
        <taxon>Pichiomycetes</taxon>
        <taxon>Pichiales</taxon>
        <taxon>Pichiaceae</taxon>
        <taxon>Brettanomyces</taxon>
    </lineage>
</organism>
<dbReference type="PROSITE" id="PS50157">
    <property type="entry name" value="ZINC_FINGER_C2H2_2"/>
    <property type="match status" value="2"/>
</dbReference>
<name>A0A875RWN1_EENNA</name>
<feature type="compositionally biased region" description="Polar residues" evidence="8">
    <location>
        <begin position="1"/>
        <end position="23"/>
    </location>
</feature>
<dbReference type="InterPro" id="IPR036236">
    <property type="entry name" value="Znf_C2H2_sf"/>
</dbReference>
<evidence type="ECO:0000256" key="1">
    <source>
        <dbReference type="ARBA" id="ARBA00004123"/>
    </source>
</evidence>
<feature type="region of interest" description="Disordered" evidence="8">
    <location>
        <begin position="124"/>
        <end position="145"/>
    </location>
</feature>
<dbReference type="Pfam" id="PF00096">
    <property type="entry name" value="zf-C2H2"/>
    <property type="match status" value="2"/>
</dbReference>
<sequence>MTSTAAPSTGINATSGLDPSPGSSPRPELSKKSSPDSSPSTTPSSASPGYSLSQKKSSDVEKQEKARPFICPTCTRAFARLEHLTRHERSHTNEKPFQCAACGRCFARRDLVLRHQQKLHASLPTNNRANAPKRVRGPRVTPKDGEIVSDYLNDNINIVKNNTSKQLPLPKKSKRRGVYLLDKKLDTTEPSDTDYNTPSMPKCKQVEISDSGAGSGSGFKKRKKVLPVSPSQQQINSPAAGSIGSICSIGSRGSSGHDSLSSIQESAPSTFLNLPENIVHQVQNIPSELSHPSQESLQGLIDNNYDSLLMMDNSNLESHFRDQRHASFSAAASGSYTGFPEHHARGAPLDALDTIEQEAPPQVKFSSPQMKHEADGHFGYLNFAELEQLENPNFQGMDDINLDLSPSNLDTNTLLQGLAHENVHDIADHSLPDVSSEHMHLHPEHEYHSLFSHKVTASVSLAHSVVTVPKQMKHNFESSAESSTASSAPGFRTVSTQTPITDSPFSPSQQKAIDATIVEQLQKITSTSTTSDPTSTGEVTKKGPEDWLSEFINAPIEKDFPSVSDHIGFGDSPWTNNTSNNDNSPSANNNDKNLSRYFRSRQLDLSKHISVTEPLQNSVIPRLCSDKIRTYIVNTYHLKESQFPHLEDMNHYLSLYDSEFNKYFPFVHIPSMNVEGHLEEIPLMLSMAAIGALYSFHARNSSTLFNFSRFLIHNFMETRLHLHEFNHVPLHITQALLLHLFLGMFHNDLEVTKLTGRQLTSLVSLAKATRLDMPIESFFLPPALSADISTLNDGSDNSHHQLKTCYDYFILAQSRIRTIHVLHYLSVLFGMFTGSKVELVAEDIRCGTFCVVEDLWKAKTCNEWLNLIKNHDLIVDSKFSLIRLSDGTNSFRDLWHDLTNLTLDRDIGQRSLLSLLMSLNSFIHDERLKIENSSYSEGAKIAKWRMDERPYIESLIKSWETSFVRNGGLLVPKGQNLHVINRSSALKLILPLLSLAKIRKCVYISPVLSAVWTRDWDAMNIEIKKLTRDPEALRDAVTYCLDIVNLWIEIISITKDAEKTSIRTPIFFLTCLFTSTLLISEYLYTSEVWANRYMENEESHQYLATADRVLWLRAERVFKKVENSLLPSSANNTSYSEFLRIQAKGALDVDSLDDKIAMLALDPENVQHIAAIIISGRLSARCLSLGVRILADAPVWPIALVFAEALKARATAIHQHLSTFTPISSSSTGSIKS</sequence>
<comment type="subcellular location">
    <subcellularLocation>
        <location evidence="1">Nucleus</location>
    </subcellularLocation>
</comment>
<evidence type="ECO:0000256" key="3">
    <source>
        <dbReference type="ARBA" id="ARBA00022737"/>
    </source>
</evidence>
<dbReference type="InterPro" id="IPR013087">
    <property type="entry name" value="Znf_C2H2_type"/>
</dbReference>
<feature type="region of interest" description="Disordered" evidence="8">
    <location>
        <begin position="567"/>
        <end position="593"/>
    </location>
</feature>
<dbReference type="FunFam" id="3.30.160.60:FF:002058">
    <property type="entry name" value="YML081W-like protein"/>
    <property type="match status" value="1"/>
</dbReference>
<feature type="compositionally biased region" description="Low complexity" evidence="8">
    <location>
        <begin position="525"/>
        <end position="536"/>
    </location>
</feature>
<evidence type="ECO:0000313" key="10">
    <source>
        <dbReference type="EMBL" id="QPG72908.1"/>
    </source>
</evidence>
<dbReference type="GO" id="GO:0005634">
    <property type="term" value="C:nucleus"/>
    <property type="evidence" value="ECO:0007669"/>
    <property type="project" value="UniProtKB-SubCell"/>
</dbReference>
<feature type="compositionally biased region" description="Low complexity" evidence="8">
    <location>
        <begin position="572"/>
        <end position="592"/>
    </location>
</feature>
<dbReference type="PANTHER" id="PTHR40626">
    <property type="entry name" value="MIP31509P"/>
    <property type="match status" value="1"/>
</dbReference>
<dbReference type="PANTHER" id="PTHR40626:SF13">
    <property type="entry name" value="RESPIRATION FACTOR 2-RELATED"/>
    <property type="match status" value="1"/>
</dbReference>
<dbReference type="GeneID" id="62193612"/>
<keyword evidence="5" id="KW-0862">Zinc</keyword>
<evidence type="ECO:0000256" key="8">
    <source>
        <dbReference type="SAM" id="MobiDB-lite"/>
    </source>
</evidence>
<dbReference type="SUPFAM" id="SSF57667">
    <property type="entry name" value="beta-beta-alpha zinc fingers"/>
    <property type="match status" value="1"/>
</dbReference>
<keyword evidence="2" id="KW-0479">Metal-binding</keyword>
<dbReference type="CDD" id="cd12148">
    <property type="entry name" value="fungal_TF_MHR"/>
    <property type="match status" value="1"/>
</dbReference>
<dbReference type="RefSeq" id="XP_038776473.1">
    <property type="nucleotide sequence ID" value="XM_038920545.1"/>
</dbReference>
<feature type="compositionally biased region" description="Low complexity" evidence="8">
    <location>
        <begin position="35"/>
        <end position="48"/>
    </location>
</feature>
<proteinExistence type="predicted"/>
<dbReference type="AlphaFoldDB" id="A0A875RWN1"/>
<dbReference type="PROSITE" id="PS00028">
    <property type="entry name" value="ZINC_FINGER_C2H2_1"/>
    <property type="match status" value="2"/>
</dbReference>